<dbReference type="InterPro" id="IPR050139">
    <property type="entry name" value="GMP_reductase"/>
</dbReference>
<evidence type="ECO:0000256" key="1">
    <source>
        <dbReference type="ARBA" id="ARBA00004245"/>
    </source>
</evidence>
<dbReference type="InterPro" id="IPR015875">
    <property type="entry name" value="IMP_DH/GMP_Rdtase_CS"/>
</dbReference>
<dbReference type="InterPro" id="IPR040457">
    <property type="entry name" value="GCP_C"/>
</dbReference>
<evidence type="ECO:0000256" key="9">
    <source>
        <dbReference type="ARBA" id="ARBA00023212"/>
    </source>
</evidence>
<evidence type="ECO:0000256" key="10">
    <source>
        <dbReference type="ARBA" id="ARBA00030699"/>
    </source>
</evidence>
<evidence type="ECO:0000256" key="12">
    <source>
        <dbReference type="ARBA" id="ARBA00048616"/>
    </source>
</evidence>
<dbReference type="PANTHER" id="PTHR43170">
    <property type="entry name" value="GMP REDUCTASE"/>
    <property type="match status" value="1"/>
</dbReference>
<dbReference type="Proteomes" id="UP000626109">
    <property type="component" value="Unassembled WGS sequence"/>
</dbReference>
<dbReference type="Gene3D" id="3.20.20.70">
    <property type="entry name" value="Aldolase class I"/>
    <property type="match status" value="1"/>
</dbReference>
<evidence type="ECO:0000313" key="16">
    <source>
        <dbReference type="EMBL" id="CAE8719870.1"/>
    </source>
</evidence>
<evidence type="ECO:0000256" key="13">
    <source>
        <dbReference type="SAM" id="MobiDB-lite"/>
    </source>
</evidence>
<dbReference type="GO" id="GO:0043015">
    <property type="term" value="F:gamma-tubulin binding"/>
    <property type="evidence" value="ECO:0007669"/>
    <property type="project" value="InterPro"/>
</dbReference>
<evidence type="ECO:0000256" key="8">
    <source>
        <dbReference type="ARBA" id="ARBA00023002"/>
    </source>
</evidence>
<comment type="function">
    <text evidence="11">Catalyzes the irreversible NADPH-dependent deamination of GMP to IMP. It functions in the conversion of nucleobase, nucleoside and nucleotide derivatives of G to A nucleotides, and in maintaining the intracellular balance of A and G nucleotides.</text>
</comment>
<dbReference type="GO" id="GO:0005874">
    <property type="term" value="C:microtubule"/>
    <property type="evidence" value="ECO:0007669"/>
    <property type="project" value="UniProtKB-KW"/>
</dbReference>
<organism evidence="16 17">
    <name type="scientific">Polarella glacialis</name>
    <name type="common">Dinoflagellate</name>
    <dbReference type="NCBI Taxonomy" id="89957"/>
    <lineage>
        <taxon>Eukaryota</taxon>
        <taxon>Sar</taxon>
        <taxon>Alveolata</taxon>
        <taxon>Dinophyceae</taxon>
        <taxon>Suessiales</taxon>
        <taxon>Suessiaceae</taxon>
        <taxon>Polarella</taxon>
    </lineage>
</organism>
<evidence type="ECO:0000256" key="5">
    <source>
        <dbReference type="ARBA" id="ARBA00022490"/>
    </source>
</evidence>
<keyword evidence="6" id="KW-0493">Microtubule</keyword>
<keyword evidence="7" id="KW-0521">NADP</keyword>
<dbReference type="InterPro" id="IPR013785">
    <property type="entry name" value="Aldolase_TIM"/>
</dbReference>
<dbReference type="InterPro" id="IPR001093">
    <property type="entry name" value="IMP_DH_GMPRt"/>
</dbReference>
<evidence type="ECO:0000259" key="14">
    <source>
        <dbReference type="Pfam" id="PF00478"/>
    </source>
</evidence>
<dbReference type="SMART" id="SM01240">
    <property type="entry name" value="IMPDH"/>
    <property type="match status" value="1"/>
</dbReference>
<evidence type="ECO:0000313" key="17">
    <source>
        <dbReference type="Proteomes" id="UP000626109"/>
    </source>
</evidence>
<dbReference type="Pfam" id="PF04130">
    <property type="entry name" value="GCP_C_terminal"/>
    <property type="match status" value="1"/>
</dbReference>
<gene>
    <name evidence="16" type="ORF">PGLA2088_LOCUS40936</name>
</gene>
<proteinExistence type="inferred from homology"/>
<dbReference type="Gene3D" id="1.20.120.1900">
    <property type="entry name" value="Gamma-tubulin complex, C-terminal domain"/>
    <property type="match status" value="1"/>
</dbReference>
<dbReference type="InterPro" id="IPR042241">
    <property type="entry name" value="GCP_C_sf"/>
</dbReference>
<dbReference type="AlphaFoldDB" id="A0A813L505"/>
<accession>A0A813L505</accession>
<dbReference type="Pfam" id="PF00478">
    <property type="entry name" value="IMPDH"/>
    <property type="match status" value="1"/>
</dbReference>
<comment type="caution">
    <text evidence="16">The sequence shown here is derived from an EMBL/GenBank/DDBJ whole genome shotgun (WGS) entry which is preliminary data.</text>
</comment>
<evidence type="ECO:0000256" key="7">
    <source>
        <dbReference type="ARBA" id="ARBA00022857"/>
    </source>
</evidence>
<sequence>MPVIDTDVKLDFKDVLIRPKRSSLASRSQVSIERTFKFKHSGIEVTTVPLVAANMDTVGTFELAEVLAKRKCLTAIHKHYNVEDWKKWAAGSGKDCLPYVAVSIGILQKDTDKCAEILKAVPGIKMICIDVANGYSQSFVNCIKDMRVRWPAHMIMAGNVVTREMTEELIFCGADIVKVGIGPGSVCTTRKQTGVGYPQLSAVMECADAAHGLGGRVVSDGGCTCPGDVAKVPSFLTLDLARKILLTGKSVNFIRLCCPGQNWCPTDSKRPGVAGDNGRSLLTLPTDPHHHEDIDLSDKEGQGLFSGLSSRVELAARQTNKQLVELMKDRYALVEHCLALRRFMLLGQGDFVESLMDAAQEELGREAGKLHRHHFSGVMDMALRQSNAQFCSPDVIARLGVKLLTPSAGEKGWDVFLLDYAIDSPLHVVFTPAAMQQYDRAFAFLWKMRRVSHALSSCWSQHMALQRHLVAYVHLWKDQAPELWLEMKQTLHRCTCLRNEMHHFVQNIQSYVMTEVLETSWAKLQSGWQSCADLDEVILEHQRYLACLEEGAFLAAGNEPVLTGLIGLFALALDFCGLQDQACASSFEAAEAILDLADSRDPDSPSNRRLMRRRSPSGDADAELRSRSSSRAQLPFARSLAECRAQIDQLGASFLVKLQGLLRVLEAQPALRFSDLSFLLCRLDFNTYYEQKRTTTIADRVR</sequence>
<dbReference type="PROSITE" id="PS00487">
    <property type="entry name" value="IMP_DH_GMP_RED"/>
    <property type="match status" value="1"/>
</dbReference>
<name>A0A813L505_POLGL</name>
<protein>
    <recommendedName>
        <fullName evidence="4">GMP reductase</fullName>
        <ecNumber evidence="3">1.7.1.7</ecNumber>
    </recommendedName>
    <alternativeName>
        <fullName evidence="10">Guanosine 5'-monophosphate oxidoreductase</fullName>
    </alternativeName>
</protein>
<evidence type="ECO:0000256" key="4">
    <source>
        <dbReference type="ARBA" id="ARBA00015800"/>
    </source>
</evidence>
<evidence type="ECO:0000256" key="3">
    <source>
        <dbReference type="ARBA" id="ARBA00012678"/>
    </source>
</evidence>
<comment type="similarity">
    <text evidence="2">Belongs to the TUBGCP family.</text>
</comment>
<keyword evidence="5" id="KW-0963">Cytoplasm</keyword>
<comment type="catalytic activity">
    <reaction evidence="12">
        <text>IMP + NH4(+) + NADP(+) = GMP + NADPH + 2 H(+)</text>
        <dbReference type="Rhea" id="RHEA:17185"/>
        <dbReference type="ChEBI" id="CHEBI:15378"/>
        <dbReference type="ChEBI" id="CHEBI:28938"/>
        <dbReference type="ChEBI" id="CHEBI:57783"/>
        <dbReference type="ChEBI" id="CHEBI:58053"/>
        <dbReference type="ChEBI" id="CHEBI:58115"/>
        <dbReference type="ChEBI" id="CHEBI:58349"/>
        <dbReference type="EC" id="1.7.1.7"/>
    </reaction>
</comment>
<keyword evidence="9" id="KW-0206">Cytoskeleton</keyword>
<reference evidence="16" key="1">
    <citation type="submission" date="2021-02" db="EMBL/GenBank/DDBJ databases">
        <authorList>
            <person name="Dougan E. K."/>
            <person name="Rhodes N."/>
            <person name="Thang M."/>
            <person name="Chan C."/>
        </authorList>
    </citation>
    <scope>NUCLEOTIDE SEQUENCE</scope>
</reference>
<dbReference type="EMBL" id="CAJNNW010033665">
    <property type="protein sequence ID" value="CAE8719870.1"/>
    <property type="molecule type" value="Genomic_DNA"/>
</dbReference>
<dbReference type="SUPFAM" id="SSF51412">
    <property type="entry name" value="Inosine monophosphate dehydrogenase (IMPDH)"/>
    <property type="match status" value="1"/>
</dbReference>
<dbReference type="PANTHER" id="PTHR43170:SF5">
    <property type="entry name" value="GMP REDUCTASE"/>
    <property type="match status" value="1"/>
</dbReference>
<feature type="region of interest" description="Disordered" evidence="13">
    <location>
        <begin position="598"/>
        <end position="628"/>
    </location>
</feature>
<evidence type="ECO:0000259" key="15">
    <source>
        <dbReference type="Pfam" id="PF04130"/>
    </source>
</evidence>
<keyword evidence="8" id="KW-0560">Oxidoreductase</keyword>
<evidence type="ECO:0000256" key="2">
    <source>
        <dbReference type="ARBA" id="ARBA00010337"/>
    </source>
</evidence>
<dbReference type="GO" id="GO:0003920">
    <property type="term" value="F:GMP reductase activity"/>
    <property type="evidence" value="ECO:0007669"/>
    <property type="project" value="UniProtKB-EC"/>
</dbReference>
<feature type="domain" description="IMP dehydrogenase/GMP reductase" evidence="14">
    <location>
        <begin position="10"/>
        <end position="231"/>
    </location>
</feature>
<feature type="domain" description="Gamma tubulin complex component C-terminal" evidence="15">
    <location>
        <begin position="333"/>
        <end position="689"/>
    </location>
</feature>
<evidence type="ECO:0000256" key="11">
    <source>
        <dbReference type="ARBA" id="ARBA00037691"/>
    </source>
</evidence>
<comment type="subcellular location">
    <subcellularLocation>
        <location evidence="1">Cytoplasm</location>
        <location evidence="1">Cytoskeleton</location>
    </subcellularLocation>
</comment>
<evidence type="ECO:0000256" key="6">
    <source>
        <dbReference type="ARBA" id="ARBA00022701"/>
    </source>
</evidence>
<dbReference type="EC" id="1.7.1.7" evidence="3"/>